<organism evidence="1 2">
    <name type="scientific">Desulfatitalea alkaliphila</name>
    <dbReference type="NCBI Taxonomy" id="2929485"/>
    <lineage>
        <taxon>Bacteria</taxon>
        <taxon>Pseudomonadati</taxon>
        <taxon>Thermodesulfobacteriota</taxon>
        <taxon>Desulfobacteria</taxon>
        <taxon>Desulfobacterales</taxon>
        <taxon>Desulfosarcinaceae</taxon>
        <taxon>Desulfatitalea</taxon>
    </lineage>
</organism>
<dbReference type="AlphaFoldDB" id="A0AA41UGX7"/>
<comment type="caution">
    <text evidence="1">The sequence shown here is derived from an EMBL/GenBank/DDBJ whole genome shotgun (WGS) entry which is preliminary data.</text>
</comment>
<evidence type="ECO:0000313" key="2">
    <source>
        <dbReference type="Proteomes" id="UP001165427"/>
    </source>
</evidence>
<sequence>MSMPKDELRTEMETAWNTYLDSLEKSLEKVAADIQQTSEMADQCTDEWCQATQHYLDDIGNALFSISEPRWADVETANRIKALKRRVYDLYADYRNVYRSAVT</sequence>
<keyword evidence="2" id="KW-1185">Reference proteome</keyword>
<dbReference type="RefSeq" id="WP_246902034.1">
    <property type="nucleotide sequence ID" value="NZ_JALJRB010000001.1"/>
</dbReference>
<name>A0AA41UGX7_9BACT</name>
<accession>A0AA41UGX7</accession>
<protein>
    <submittedName>
        <fullName evidence="1">Uncharacterized protein</fullName>
    </submittedName>
</protein>
<evidence type="ECO:0000313" key="1">
    <source>
        <dbReference type="EMBL" id="MCJ8499005.1"/>
    </source>
</evidence>
<gene>
    <name evidence="1" type="ORF">MRX98_00350</name>
</gene>
<dbReference type="EMBL" id="JALJRB010000001">
    <property type="protein sequence ID" value="MCJ8499005.1"/>
    <property type="molecule type" value="Genomic_DNA"/>
</dbReference>
<proteinExistence type="predicted"/>
<dbReference type="Proteomes" id="UP001165427">
    <property type="component" value="Unassembled WGS sequence"/>
</dbReference>
<reference evidence="1" key="1">
    <citation type="submission" date="2022-04" db="EMBL/GenBank/DDBJ databases">
        <title>Desulfatitalea alkaliphila sp. nov., a novel anaerobic sulfate-reducing bacterium isolated from terrestrial mud volcano, Taman Peninsula, Russia.</title>
        <authorList>
            <person name="Khomyakova M.A."/>
            <person name="Merkel A.Y."/>
            <person name="Slobodkin A.I."/>
        </authorList>
    </citation>
    <scope>NUCLEOTIDE SEQUENCE</scope>
    <source>
        <strain evidence="1">M08but</strain>
    </source>
</reference>